<evidence type="ECO:0000256" key="4">
    <source>
        <dbReference type="ARBA" id="ARBA00022932"/>
    </source>
</evidence>
<keyword evidence="8" id="KW-0175">Coiled coil</keyword>
<dbReference type="InterPro" id="IPR023211">
    <property type="entry name" value="DNA_pol_palm_dom_sf"/>
</dbReference>
<keyword evidence="5 7" id="KW-0238">DNA-binding</keyword>
<evidence type="ECO:0000259" key="9">
    <source>
        <dbReference type="Pfam" id="PF00136"/>
    </source>
</evidence>
<dbReference type="InterPro" id="IPR042087">
    <property type="entry name" value="DNA_pol_B_thumb"/>
</dbReference>
<feature type="domain" description="DNA-directed DNA polymerase family B exonuclease" evidence="10">
    <location>
        <begin position="190"/>
        <end position="419"/>
    </location>
</feature>
<evidence type="ECO:0000313" key="11">
    <source>
        <dbReference type="EMBL" id="POG68847.1"/>
    </source>
</evidence>
<evidence type="ECO:0000256" key="8">
    <source>
        <dbReference type="SAM" id="Coils"/>
    </source>
</evidence>
<dbReference type="AlphaFoldDB" id="A0A2P4PTY7"/>
<dbReference type="InterPro" id="IPR006134">
    <property type="entry name" value="DNA-dir_DNA_pol_B_multi_dom"/>
</dbReference>
<dbReference type="Gene3D" id="3.90.1600.10">
    <property type="entry name" value="Palm domain of DNA polymerase"/>
    <property type="match status" value="1"/>
</dbReference>
<dbReference type="PRINTS" id="PR00106">
    <property type="entry name" value="DNAPOLB"/>
</dbReference>
<keyword evidence="7" id="KW-0235">DNA replication</keyword>
<name>A0A2P4PTY7_RHIID</name>
<comment type="caution">
    <text evidence="11">The sequence shown here is derived from an EMBL/GenBank/DDBJ whole genome shotgun (WGS) entry which is preliminary data.</text>
</comment>
<evidence type="ECO:0000313" key="12">
    <source>
        <dbReference type="Proteomes" id="UP000018888"/>
    </source>
</evidence>
<evidence type="ECO:0000256" key="6">
    <source>
        <dbReference type="ARBA" id="ARBA00049244"/>
    </source>
</evidence>
<dbReference type="InterPro" id="IPR006172">
    <property type="entry name" value="DNA-dir_DNA_pol_B"/>
</dbReference>
<keyword evidence="3 7" id="KW-0548">Nucleotidyltransferase</keyword>
<dbReference type="PANTHER" id="PTHR10322:SF23">
    <property type="entry name" value="DNA POLYMERASE DELTA CATALYTIC SUBUNIT"/>
    <property type="match status" value="1"/>
</dbReference>
<dbReference type="EC" id="2.7.7.7" evidence="7"/>
<dbReference type="Pfam" id="PF03104">
    <property type="entry name" value="DNA_pol_B_exo1"/>
    <property type="match status" value="1"/>
</dbReference>
<feature type="domain" description="DNA-directed DNA polymerase family B multifunctional" evidence="9">
    <location>
        <begin position="688"/>
        <end position="764"/>
    </location>
</feature>
<dbReference type="GO" id="GO:0003677">
    <property type="term" value="F:DNA binding"/>
    <property type="evidence" value="ECO:0007669"/>
    <property type="project" value="UniProtKB-KW"/>
</dbReference>
<dbReference type="SUPFAM" id="SSF56672">
    <property type="entry name" value="DNA/RNA polymerases"/>
    <property type="match status" value="1"/>
</dbReference>
<comment type="catalytic activity">
    <reaction evidence="6 7">
        <text>DNA(n) + a 2'-deoxyribonucleoside 5'-triphosphate = DNA(n+1) + diphosphate</text>
        <dbReference type="Rhea" id="RHEA:22508"/>
        <dbReference type="Rhea" id="RHEA-COMP:17339"/>
        <dbReference type="Rhea" id="RHEA-COMP:17340"/>
        <dbReference type="ChEBI" id="CHEBI:33019"/>
        <dbReference type="ChEBI" id="CHEBI:61560"/>
        <dbReference type="ChEBI" id="CHEBI:173112"/>
        <dbReference type="EC" id="2.7.7.7"/>
    </reaction>
</comment>
<reference evidence="11 12" key="1">
    <citation type="journal article" date="2013" name="Proc. Natl. Acad. Sci. U.S.A.">
        <title>Genome of an arbuscular mycorrhizal fungus provides insight into the oldest plant symbiosis.</title>
        <authorList>
            <person name="Tisserant E."/>
            <person name="Malbreil M."/>
            <person name="Kuo A."/>
            <person name="Kohler A."/>
            <person name="Symeonidi A."/>
            <person name="Balestrini R."/>
            <person name="Charron P."/>
            <person name="Duensing N."/>
            <person name="Frei Dit Frey N."/>
            <person name="Gianinazzi-Pearson V."/>
            <person name="Gilbert L.B."/>
            <person name="Handa Y."/>
            <person name="Herr J.R."/>
            <person name="Hijri M."/>
            <person name="Koul R."/>
            <person name="Kawaguchi M."/>
            <person name="Krajinski F."/>
            <person name="Lammers P.J."/>
            <person name="Masclaux F.G."/>
            <person name="Murat C."/>
            <person name="Morin E."/>
            <person name="Ndikumana S."/>
            <person name="Pagni M."/>
            <person name="Petitpierre D."/>
            <person name="Requena N."/>
            <person name="Rosikiewicz P."/>
            <person name="Riley R."/>
            <person name="Saito K."/>
            <person name="San Clemente H."/>
            <person name="Shapiro H."/>
            <person name="van Tuinen D."/>
            <person name="Becard G."/>
            <person name="Bonfante P."/>
            <person name="Paszkowski U."/>
            <person name="Shachar-Hill Y.Y."/>
            <person name="Tuskan G.A."/>
            <person name="Young P.W."/>
            <person name="Sanders I.R."/>
            <person name="Henrissat B."/>
            <person name="Rensing S.A."/>
            <person name="Grigoriev I.V."/>
            <person name="Corradi N."/>
            <person name="Roux C."/>
            <person name="Martin F."/>
        </authorList>
    </citation>
    <scope>NUCLEOTIDE SEQUENCE [LARGE SCALE GENOMIC DNA]</scope>
    <source>
        <strain evidence="11 12">DAOM 197198</strain>
    </source>
</reference>
<comment type="similarity">
    <text evidence="1 7">Belongs to the DNA polymerase type-B family.</text>
</comment>
<dbReference type="PROSITE" id="PS00116">
    <property type="entry name" value="DNA_POLYMERASE_B"/>
    <property type="match status" value="1"/>
</dbReference>
<evidence type="ECO:0000256" key="3">
    <source>
        <dbReference type="ARBA" id="ARBA00022695"/>
    </source>
</evidence>
<dbReference type="Gene3D" id="1.10.287.690">
    <property type="entry name" value="Helix hairpin bin"/>
    <property type="match status" value="1"/>
</dbReference>
<dbReference type="PANTHER" id="PTHR10322">
    <property type="entry name" value="DNA POLYMERASE CATALYTIC SUBUNIT"/>
    <property type="match status" value="1"/>
</dbReference>
<dbReference type="GO" id="GO:0006261">
    <property type="term" value="P:DNA-templated DNA replication"/>
    <property type="evidence" value="ECO:0007669"/>
    <property type="project" value="TreeGrafter"/>
</dbReference>
<dbReference type="EMBL" id="AUPC02000146">
    <property type="protein sequence ID" value="POG68847.1"/>
    <property type="molecule type" value="Genomic_DNA"/>
</dbReference>
<keyword evidence="4 7" id="KW-0239">DNA-directed DNA polymerase</keyword>
<keyword evidence="2 7" id="KW-0808">Transferase</keyword>
<organism evidence="11 12">
    <name type="scientific">Rhizophagus irregularis (strain DAOM 181602 / DAOM 197198 / MUCL 43194)</name>
    <name type="common">Arbuscular mycorrhizal fungus</name>
    <name type="synonym">Glomus intraradices</name>
    <dbReference type="NCBI Taxonomy" id="747089"/>
    <lineage>
        <taxon>Eukaryota</taxon>
        <taxon>Fungi</taxon>
        <taxon>Fungi incertae sedis</taxon>
        <taxon>Mucoromycota</taxon>
        <taxon>Glomeromycotina</taxon>
        <taxon>Glomeromycetes</taxon>
        <taxon>Glomerales</taxon>
        <taxon>Glomeraceae</taxon>
        <taxon>Rhizophagus</taxon>
    </lineage>
</organism>
<dbReference type="InterPro" id="IPR006133">
    <property type="entry name" value="DNA-dir_DNA_pol_B_exonuc"/>
</dbReference>
<evidence type="ECO:0000256" key="2">
    <source>
        <dbReference type="ARBA" id="ARBA00022679"/>
    </source>
</evidence>
<dbReference type="Proteomes" id="UP000018888">
    <property type="component" value="Unassembled WGS sequence"/>
</dbReference>
<dbReference type="Pfam" id="PF00136">
    <property type="entry name" value="DNA_pol_B"/>
    <property type="match status" value="2"/>
</dbReference>
<dbReference type="InterPro" id="IPR043502">
    <property type="entry name" value="DNA/RNA_pol_sf"/>
</dbReference>
<feature type="coiled-coil region" evidence="8">
    <location>
        <begin position="635"/>
        <end position="676"/>
    </location>
</feature>
<dbReference type="SUPFAM" id="SSF53098">
    <property type="entry name" value="Ribonuclease H-like"/>
    <property type="match status" value="1"/>
</dbReference>
<evidence type="ECO:0000259" key="10">
    <source>
        <dbReference type="Pfam" id="PF03104"/>
    </source>
</evidence>
<proteinExistence type="inferred from homology"/>
<protein>
    <recommendedName>
        <fullName evidence="7">DNA polymerase</fullName>
        <ecNumber evidence="7">2.7.7.7</ecNumber>
    </recommendedName>
</protein>
<dbReference type="Gene3D" id="3.30.420.10">
    <property type="entry name" value="Ribonuclease H-like superfamily/Ribonuclease H"/>
    <property type="match status" value="1"/>
</dbReference>
<keyword evidence="12" id="KW-1185">Reference proteome</keyword>
<dbReference type="Gene3D" id="1.10.132.60">
    <property type="entry name" value="DNA polymerase family B, C-terminal domain"/>
    <property type="match status" value="1"/>
</dbReference>
<dbReference type="GO" id="GO:0000166">
    <property type="term" value="F:nucleotide binding"/>
    <property type="evidence" value="ECO:0007669"/>
    <property type="project" value="InterPro"/>
</dbReference>
<reference evidence="11 12" key="2">
    <citation type="journal article" date="2018" name="New Phytol.">
        <title>High intraspecific genome diversity in the model arbuscular mycorrhizal symbiont Rhizophagus irregularis.</title>
        <authorList>
            <person name="Chen E.C.H."/>
            <person name="Morin E."/>
            <person name="Beaudet D."/>
            <person name="Noel J."/>
            <person name="Yildirir G."/>
            <person name="Ndikumana S."/>
            <person name="Charron P."/>
            <person name="St-Onge C."/>
            <person name="Giorgi J."/>
            <person name="Kruger M."/>
            <person name="Marton T."/>
            <person name="Ropars J."/>
            <person name="Grigoriev I.V."/>
            <person name="Hainaut M."/>
            <person name="Henrissat B."/>
            <person name="Roux C."/>
            <person name="Martin F."/>
            <person name="Corradi N."/>
        </authorList>
    </citation>
    <scope>NUCLEOTIDE SEQUENCE [LARGE SCALE GENOMIC DNA]</scope>
    <source>
        <strain evidence="11 12">DAOM 197198</strain>
    </source>
</reference>
<dbReference type="VEuPathDB" id="FungiDB:RhiirFUN_001575"/>
<dbReference type="InterPro" id="IPR050240">
    <property type="entry name" value="DNA_pol_type-B"/>
</dbReference>
<accession>A0A2P4PTY7</accession>
<feature type="domain" description="DNA-directed DNA polymerase family B multifunctional" evidence="9">
    <location>
        <begin position="522"/>
        <end position="657"/>
    </location>
</feature>
<dbReference type="GO" id="GO:0003887">
    <property type="term" value="F:DNA-directed DNA polymerase activity"/>
    <property type="evidence" value="ECO:0007669"/>
    <property type="project" value="UniProtKB-KW"/>
</dbReference>
<dbReference type="SMART" id="SM00486">
    <property type="entry name" value="POLBc"/>
    <property type="match status" value="1"/>
</dbReference>
<dbReference type="InterPro" id="IPR036397">
    <property type="entry name" value="RNaseH_sf"/>
</dbReference>
<sequence length="1151" mass="132251">MHTPTISNQTDRTGTAPALRYDSAGLFAGIPSCNDIVAEFDNGMTTILQQSLSGKQPIHFMPTEVSDDTSEYVNGISSYILRITGTLINGQKAVVKITGIKLFFDVEVPEEMPLSTFKTRLVNILSNTLKGTSKFGIENISAFPLQGYYTEKKSYIRVITWNQFDRYNALKAVREVGIRTASDDLTPIYYYRKVAREKRLPLSSWATLSNYFHEYIQGGTYLFQVSVNNYNPTSEDDYNNPLFSLALSRDRTLVLTWDIETYSSLGLGKFPTAQSDESNVFMIGMSVHWKDDPNPLKRICLVDVETTPDPRWTTIICGNQVNLLKAFALCCKLLAPDIQIGFNDSQYDWRFIVEKAKKLGIFEWMFNQMSLKPSSLEKITKWQYQYNKIKVNDRDFHSKHLKIPGCVAIDVRPCFMKFYPKAEKSSLAYYLKECELDNKLDMPFHRMFKYYERALKETNATTAEQMREVAEYCIIDAISCQRLMVKHNAINEYREVASVAFISLYDSHYFAVGMKVRNLLSAGAWQEGILTSTIPCEQTETGKYPGAYVFPPVKGLENRRPVTGLDFKSLYPSLIMTYNLSPDKIILSRERAESIKERGKKLHEINFQFNGHDVLTWSIEHENQAEMKGLYPKVLEELLIRRNSLKRRLAPLKDKKEELEKEISLAEARGEDVTDALKSEYSSVSFIVACLDAKQLTLKVYMNTFYGKAGNSGSPFFLRALAGGVTSAGQRNIKLIADLVRSKGFGVKYGDTDSLYLVCPEEYFRECDEKYISEKISKEKYWEGMVRISMEAMSKLRGEVNDFLREDNGSPYLKMAYEEVLFPVVFTGKKKYYGIPHTSKPNFNNKLFIRGVEIVKRGQSKHFREQIDLNGVIKTAVWKPNKNNKSVQRFISRMRDRHTREEADAKRLIKKGLTPEPYLYEIPEPGERFEYIVVENDSSQRVGDKMEYPEVVRRLGKKIDISYYLKTVVSLCARFINYDDRHQPSSEIVLGALKKLKDGNKAVDGDDLDEDEDDEDEMDEDEVSKIRDALAQKSAEKWIRGYIKSQHDGPKKDKTIISHLWEGARIYAKKIFDTTYADKGEHLTKNAYYQSFLNALVKQEESIRLKLSSLLKEISEVDIEYRESIYKLVTKKRAIGWPRNHTLPNIVEITG</sequence>
<dbReference type="InterPro" id="IPR017964">
    <property type="entry name" value="DNA-dir_DNA_pol_B_CS"/>
</dbReference>
<evidence type="ECO:0000256" key="7">
    <source>
        <dbReference type="RuleBase" id="RU000442"/>
    </source>
</evidence>
<evidence type="ECO:0000256" key="5">
    <source>
        <dbReference type="ARBA" id="ARBA00023125"/>
    </source>
</evidence>
<gene>
    <name evidence="11" type="ORF">GLOIN_2v1777816</name>
</gene>
<evidence type="ECO:0000256" key="1">
    <source>
        <dbReference type="ARBA" id="ARBA00005755"/>
    </source>
</evidence>
<dbReference type="InterPro" id="IPR012337">
    <property type="entry name" value="RNaseH-like_sf"/>
</dbReference>